<evidence type="ECO:0000313" key="2">
    <source>
        <dbReference type="EMBL" id="PSK90358.1"/>
    </source>
</evidence>
<keyword evidence="3" id="KW-1185">Reference proteome</keyword>
<organism evidence="2 3">
    <name type="scientific">Taibaiella chishuiensis</name>
    <dbReference type="NCBI Taxonomy" id="1434707"/>
    <lineage>
        <taxon>Bacteria</taxon>
        <taxon>Pseudomonadati</taxon>
        <taxon>Bacteroidota</taxon>
        <taxon>Chitinophagia</taxon>
        <taxon>Chitinophagales</taxon>
        <taxon>Chitinophagaceae</taxon>
        <taxon>Taibaiella</taxon>
    </lineage>
</organism>
<evidence type="ECO:0000259" key="1">
    <source>
        <dbReference type="Pfam" id="PF21866"/>
    </source>
</evidence>
<reference evidence="2 3" key="1">
    <citation type="submission" date="2018-03" db="EMBL/GenBank/DDBJ databases">
        <title>Genomic Encyclopedia of Type Strains, Phase III (KMG-III): the genomes of soil and plant-associated and newly described type strains.</title>
        <authorList>
            <person name="Whitman W."/>
        </authorList>
    </citation>
    <scope>NUCLEOTIDE SEQUENCE [LARGE SCALE GENOMIC DNA]</scope>
    <source>
        <strain evidence="2 3">CGMCC 1.12700</strain>
    </source>
</reference>
<evidence type="ECO:0000313" key="3">
    <source>
        <dbReference type="Proteomes" id="UP000240572"/>
    </source>
</evidence>
<gene>
    <name evidence="2" type="ORF">B0I18_10888</name>
</gene>
<proteinExistence type="predicted"/>
<comment type="caution">
    <text evidence="2">The sequence shown here is derived from an EMBL/GenBank/DDBJ whole genome shotgun (WGS) entry which is preliminary data.</text>
</comment>
<protein>
    <recommendedName>
        <fullName evidence="1">DUF6915 domain-containing protein</fullName>
    </recommendedName>
</protein>
<dbReference type="EMBL" id="PYGD01000008">
    <property type="protein sequence ID" value="PSK90358.1"/>
    <property type="molecule type" value="Genomic_DNA"/>
</dbReference>
<dbReference type="InterPro" id="IPR054061">
    <property type="entry name" value="DUF6915"/>
</dbReference>
<dbReference type="Proteomes" id="UP000240572">
    <property type="component" value="Unassembled WGS sequence"/>
</dbReference>
<sequence length="196" mass="22540">MNYWKHSLLSQKKFKGAAADYLELHRFMDSSKLFCFHIRHRILLHNTYGIDLCIQKFGTLLTHSGGEKLLVRDIAAEHCKEDLLGAVPTLNHWFKYADAGLADYIKPVYPADSTLKEFILRPLLMSGLKSTLIITHSNFGIYLAKELLGLEYALELSQHIAGVPVSELLQLIPLKERWQYTPDLKQLKDLEDEHHQ</sequence>
<feature type="domain" description="DUF6915" evidence="1">
    <location>
        <begin position="1"/>
        <end position="96"/>
    </location>
</feature>
<name>A0A2P8CZF2_9BACT</name>
<dbReference type="Pfam" id="PF21866">
    <property type="entry name" value="DUF6915"/>
    <property type="match status" value="1"/>
</dbReference>
<dbReference type="AlphaFoldDB" id="A0A2P8CZF2"/>
<dbReference type="OrthoDB" id="68427at2"/>
<accession>A0A2P8CZF2</accession>
<dbReference type="RefSeq" id="WP_106524236.1">
    <property type="nucleotide sequence ID" value="NZ_PYGD01000008.1"/>
</dbReference>